<reference evidence="1 2" key="1">
    <citation type="submission" date="2016-03" db="EMBL/GenBank/DDBJ databases">
        <title>Chemosynthetic sulphur-oxidizing symbionts of marine invertebrate animals are capable of nitrogen fixation.</title>
        <authorList>
            <person name="Petersen J.M."/>
            <person name="Kemper A."/>
            <person name="Gruber-Vodicka H."/>
            <person name="Cardini U."/>
            <person name="Geest Mvander."/>
            <person name="Kleiner M."/>
            <person name="Bulgheresi S."/>
            <person name="Fussmann M."/>
            <person name="Herbold C."/>
            <person name="Seah B.K.B."/>
            <person name="Antony C.Paul."/>
            <person name="Liu D."/>
            <person name="Belitz A."/>
            <person name="Weber M."/>
        </authorList>
    </citation>
    <scope>NUCLEOTIDE SEQUENCE [LARGE SCALE GENOMIC DNA]</scope>
    <source>
        <strain evidence="1">G_D</strain>
    </source>
</reference>
<name>A0A1E2US36_9GAMM</name>
<proteinExistence type="predicted"/>
<accession>A0A1E2US36</accession>
<dbReference type="RefSeq" id="WP_069005228.1">
    <property type="nucleotide sequence ID" value="NZ_LVJW01000003.1"/>
</dbReference>
<protein>
    <submittedName>
        <fullName evidence="1">Nodulation protein E</fullName>
    </submittedName>
</protein>
<comment type="caution">
    <text evidence="1">The sequence shown here is derived from an EMBL/GenBank/DDBJ whole genome shotgun (WGS) entry which is preliminary data.</text>
</comment>
<dbReference type="Proteomes" id="UP000094849">
    <property type="component" value="Unassembled WGS sequence"/>
</dbReference>
<keyword evidence="2" id="KW-1185">Reference proteome</keyword>
<sequence length="65" mass="7520">MSTSEQATQDEMMQIGPSAREFLDYCNAERERRLNSGESFDEQTFDQAIEMVLKKLRVLADEGWS</sequence>
<dbReference type="STRING" id="1818881.A3196_12255"/>
<organism evidence="1 2">
    <name type="scientific">Candidatus Thiodiazotropha endoloripes</name>
    <dbReference type="NCBI Taxonomy" id="1818881"/>
    <lineage>
        <taxon>Bacteria</taxon>
        <taxon>Pseudomonadati</taxon>
        <taxon>Pseudomonadota</taxon>
        <taxon>Gammaproteobacteria</taxon>
        <taxon>Chromatiales</taxon>
        <taxon>Sedimenticolaceae</taxon>
        <taxon>Candidatus Thiodiazotropha</taxon>
    </lineage>
</organism>
<evidence type="ECO:0000313" key="2">
    <source>
        <dbReference type="Proteomes" id="UP000094849"/>
    </source>
</evidence>
<evidence type="ECO:0000313" key="1">
    <source>
        <dbReference type="EMBL" id="ODB97461.1"/>
    </source>
</evidence>
<dbReference type="OrthoDB" id="7064623at2"/>
<gene>
    <name evidence="1" type="ORF">A3196_12255</name>
</gene>
<dbReference type="AlphaFoldDB" id="A0A1E2US36"/>
<dbReference type="EMBL" id="LVJZ01000003">
    <property type="protein sequence ID" value="ODB97461.1"/>
    <property type="molecule type" value="Genomic_DNA"/>
</dbReference>